<evidence type="ECO:0000313" key="8">
    <source>
        <dbReference type="EMBL" id="BAC95033.1"/>
    </source>
</evidence>
<evidence type="ECO:0000256" key="5">
    <source>
        <dbReference type="ARBA" id="ARBA00022989"/>
    </source>
</evidence>
<evidence type="ECO:0000256" key="4">
    <source>
        <dbReference type="ARBA" id="ARBA00022692"/>
    </source>
</evidence>
<feature type="transmembrane region" description="Helical" evidence="7">
    <location>
        <begin position="123"/>
        <end position="142"/>
    </location>
</feature>
<comment type="subcellular location">
    <subcellularLocation>
        <location evidence="1">Cell membrane</location>
        <topology evidence="1">Multi-pass membrane protein</topology>
    </subcellularLocation>
</comment>
<dbReference type="InterPro" id="IPR007140">
    <property type="entry name" value="DUF350"/>
</dbReference>
<dbReference type="PANTHER" id="PTHR40043">
    <property type="entry name" value="UPF0719 INNER MEMBRANE PROTEIN YJFL"/>
    <property type="match status" value="1"/>
</dbReference>
<dbReference type="KEGG" id="vvy:VV2269"/>
<protein>
    <submittedName>
        <fullName evidence="8">Predicted membrane protein</fullName>
    </submittedName>
</protein>
<keyword evidence="5 7" id="KW-1133">Transmembrane helix</keyword>
<evidence type="ECO:0000256" key="1">
    <source>
        <dbReference type="ARBA" id="ARBA00004651"/>
    </source>
</evidence>
<dbReference type="HOGENOM" id="CLU_122820_0_1_6"/>
<organism evidence="8 9">
    <name type="scientific">Vibrio vulnificus (strain YJ016)</name>
    <dbReference type="NCBI Taxonomy" id="196600"/>
    <lineage>
        <taxon>Bacteria</taxon>
        <taxon>Pseudomonadati</taxon>
        <taxon>Pseudomonadota</taxon>
        <taxon>Gammaproteobacteria</taxon>
        <taxon>Vibrionales</taxon>
        <taxon>Vibrionaceae</taxon>
        <taxon>Vibrio</taxon>
    </lineage>
</organism>
<keyword evidence="6 7" id="KW-0472">Membrane</keyword>
<evidence type="ECO:0000256" key="6">
    <source>
        <dbReference type="ARBA" id="ARBA00023136"/>
    </source>
</evidence>
<dbReference type="GO" id="GO:0005886">
    <property type="term" value="C:plasma membrane"/>
    <property type="evidence" value="ECO:0007669"/>
    <property type="project" value="UniProtKB-SubCell"/>
</dbReference>
<keyword evidence="4 7" id="KW-0812">Transmembrane</keyword>
<evidence type="ECO:0000313" key="9">
    <source>
        <dbReference type="Proteomes" id="UP000002675"/>
    </source>
</evidence>
<evidence type="ECO:0000256" key="7">
    <source>
        <dbReference type="SAM" id="Phobius"/>
    </source>
</evidence>
<dbReference type="Pfam" id="PF03994">
    <property type="entry name" value="DUF350"/>
    <property type="match status" value="1"/>
</dbReference>
<feature type="transmembrane region" description="Helical" evidence="7">
    <location>
        <begin position="57"/>
        <end position="76"/>
    </location>
</feature>
<dbReference type="eggNOG" id="COG3766">
    <property type="taxonomic scope" value="Bacteria"/>
</dbReference>
<proteinExistence type="inferred from homology"/>
<keyword evidence="3" id="KW-1003">Cell membrane</keyword>
<dbReference type="PANTHER" id="PTHR40043:SF1">
    <property type="entry name" value="UPF0719 INNER MEMBRANE PROTEIN YJFL"/>
    <property type="match status" value="1"/>
</dbReference>
<dbReference type="STRING" id="672.VV93_v1c19800"/>
<accession>Q7MJ93</accession>
<feature type="transmembrane region" description="Helical" evidence="7">
    <location>
        <begin position="88"/>
        <end position="111"/>
    </location>
</feature>
<reference evidence="8 9" key="1">
    <citation type="journal article" date="2003" name="Genome Res.">
        <title>Comparative genome analysis of Vibrio vulnificus, a marine pathogen.</title>
        <authorList>
            <person name="Chen C.Y."/>
            <person name="Wu K.M."/>
            <person name="Chang Y.C."/>
            <person name="Chang C.H."/>
            <person name="Tsai H.C."/>
            <person name="Liao T.L."/>
            <person name="Liu Y.M."/>
            <person name="Chen H.J."/>
            <person name="Shen A.B."/>
            <person name="Li J.C."/>
            <person name="Su T.L."/>
            <person name="Shao C.P."/>
            <person name="Lee C.T."/>
            <person name="Hor L.I."/>
            <person name="Tsai S.F."/>
        </authorList>
    </citation>
    <scope>NUCLEOTIDE SEQUENCE [LARGE SCALE GENOMIC DNA]</scope>
    <source>
        <strain evidence="8 9">YJ016</strain>
    </source>
</reference>
<evidence type="ECO:0000256" key="2">
    <source>
        <dbReference type="ARBA" id="ARBA00005779"/>
    </source>
</evidence>
<name>Q7MJ93_VIBVY</name>
<evidence type="ECO:0000256" key="3">
    <source>
        <dbReference type="ARBA" id="ARBA00022475"/>
    </source>
</evidence>
<dbReference type="AlphaFoldDB" id="Q7MJ93"/>
<dbReference type="Proteomes" id="UP000002675">
    <property type="component" value="Chromosome I"/>
</dbReference>
<comment type="similarity">
    <text evidence="2">Belongs to the UPF0719 family.</text>
</comment>
<gene>
    <name evidence="8" type="ordered locus">VV2269</name>
</gene>
<dbReference type="EMBL" id="BA000037">
    <property type="protein sequence ID" value="BAC95033.1"/>
    <property type="molecule type" value="Genomic_DNA"/>
</dbReference>
<sequence>MGSYKGKLMSVLSGLLAGFTNFLLYFSLSIAFVLAFKFIYVRLTPYDEWKLIKEHSNTAAAIALSGAFLGYCIAISGAAKNAISLVDFAVWGVVAMCAQVIAFAIVRFVLVPRITERIERDEIPAGIISATVSISVGVLNAACMSY</sequence>
<feature type="transmembrane region" description="Helical" evidence="7">
    <location>
        <begin position="12"/>
        <end position="36"/>
    </location>
</feature>